<evidence type="ECO:0000256" key="6">
    <source>
        <dbReference type="ARBA" id="ARBA00022777"/>
    </source>
</evidence>
<evidence type="ECO:0000259" key="9">
    <source>
        <dbReference type="Pfam" id="PF07730"/>
    </source>
</evidence>
<keyword evidence="6 10" id="KW-0418">Kinase</keyword>
<comment type="catalytic activity">
    <reaction evidence="1">
        <text>ATP + protein L-histidine = ADP + protein N-phospho-L-histidine.</text>
        <dbReference type="EC" id="2.7.13.3"/>
    </reaction>
</comment>
<dbReference type="GO" id="GO:0016020">
    <property type="term" value="C:membrane"/>
    <property type="evidence" value="ECO:0007669"/>
    <property type="project" value="InterPro"/>
</dbReference>
<dbReference type="EMBL" id="NEWK01000002">
    <property type="protein sequence ID" value="OXB87186.1"/>
    <property type="molecule type" value="Genomic_DNA"/>
</dbReference>
<gene>
    <name evidence="10" type="ORF">B9L19_17425</name>
</gene>
<dbReference type="KEGG" id="gtm:GT3921_00380"/>
<dbReference type="InterPro" id="IPR011712">
    <property type="entry name" value="Sig_transdc_His_kin_sub3_dim/P"/>
</dbReference>
<proteinExistence type="predicted"/>
<dbReference type="CDD" id="cd16917">
    <property type="entry name" value="HATPase_UhpB-NarQ-NarX-like"/>
    <property type="match status" value="1"/>
</dbReference>
<dbReference type="GO" id="GO:0046983">
    <property type="term" value="F:protein dimerization activity"/>
    <property type="evidence" value="ECO:0007669"/>
    <property type="project" value="InterPro"/>
</dbReference>
<dbReference type="Proteomes" id="UP000198378">
    <property type="component" value="Unassembled WGS sequence"/>
</dbReference>
<dbReference type="InterPro" id="IPR050482">
    <property type="entry name" value="Sensor_HK_TwoCompSys"/>
</dbReference>
<dbReference type="PANTHER" id="PTHR24421">
    <property type="entry name" value="NITRATE/NITRITE SENSOR PROTEIN NARX-RELATED"/>
    <property type="match status" value="1"/>
</dbReference>
<dbReference type="GO" id="GO:0000155">
    <property type="term" value="F:phosphorelay sensor kinase activity"/>
    <property type="evidence" value="ECO:0007669"/>
    <property type="project" value="InterPro"/>
</dbReference>
<reference evidence="10 11" key="1">
    <citation type="submission" date="2017-05" db="EMBL/GenBank/DDBJ databases">
        <title>The genome sequence of Geobacillus thermocatenulatus DSM 730.</title>
        <authorList>
            <person name="Ramaloko W.T."/>
            <person name="Koen N."/>
            <person name="Polliack S."/>
            <person name="Aliyu H."/>
            <person name="Lebre P."/>
            <person name="Mohr T."/>
            <person name="Oswald F."/>
            <person name="Zwick M."/>
            <person name="Neumann A."/>
            <person name="Syldatk C."/>
            <person name="Cowan D."/>
            <person name="De Maayer P."/>
        </authorList>
    </citation>
    <scope>NUCLEOTIDE SEQUENCE [LARGE SCALE GENOMIC DNA]</scope>
    <source>
        <strain evidence="10 11">BGSC 93A1</strain>
    </source>
</reference>
<dbReference type="PANTHER" id="PTHR24421:SF10">
    <property type="entry name" value="NITRATE_NITRITE SENSOR PROTEIN NARQ"/>
    <property type="match status" value="1"/>
</dbReference>
<evidence type="ECO:0000256" key="3">
    <source>
        <dbReference type="ARBA" id="ARBA00022553"/>
    </source>
</evidence>
<keyword evidence="3" id="KW-0597">Phosphoprotein</keyword>
<feature type="domain" description="Signal transduction histidine kinase subgroup 3 dimerisation and phosphoacceptor" evidence="9">
    <location>
        <begin position="177"/>
        <end position="242"/>
    </location>
</feature>
<evidence type="ECO:0000313" key="11">
    <source>
        <dbReference type="Proteomes" id="UP000198378"/>
    </source>
</evidence>
<dbReference type="AlphaFoldDB" id="A0A226Q4C1"/>
<evidence type="ECO:0000256" key="4">
    <source>
        <dbReference type="ARBA" id="ARBA00022679"/>
    </source>
</evidence>
<keyword evidence="4" id="KW-0808">Transferase</keyword>
<evidence type="ECO:0000256" key="2">
    <source>
        <dbReference type="ARBA" id="ARBA00012438"/>
    </source>
</evidence>
<evidence type="ECO:0000256" key="8">
    <source>
        <dbReference type="ARBA" id="ARBA00023012"/>
    </source>
</evidence>
<evidence type="ECO:0000313" key="10">
    <source>
        <dbReference type="EMBL" id="OXB87186.1"/>
    </source>
</evidence>
<dbReference type="RefSeq" id="WP_025950350.1">
    <property type="nucleotide sequence ID" value="NZ_CP018058.1"/>
</dbReference>
<keyword evidence="8" id="KW-0902">Two-component regulatory system</keyword>
<protein>
    <recommendedName>
        <fullName evidence="2">histidine kinase</fullName>
        <ecNumber evidence="2">2.7.13.3</ecNumber>
    </recommendedName>
</protein>
<organism evidence="10 11">
    <name type="scientific">Geobacillus thermocatenulatus</name>
    <dbReference type="NCBI Taxonomy" id="33938"/>
    <lineage>
        <taxon>Bacteria</taxon>
        <taxon>Bacillati</taxon>
        <taxon>Bacillota</taxon>
        <taxon>Bacilli</taxon>
        <taxon>Bacillales</taxon>
        <taxon>Anoxybacillaceae</taxon>
        <taxon>Geobacillus</taxon>
        <taxon>Geobacillus thermoleovorans group</taxon>
    </lineage>
</organism>
<evidence type="ECO:0000256" key="5">
    <source>
        <dbReference type="ARBA" id="ARBA00022741"/>
    </source>
</evidence>
<sequence>MESLLIIYKLIVWGYAAFDYLSSKQQTGAGFVLVSLIYFCLQLFALIVRHKKWKRGAAFGSVVLLVFAAVLVEPLWALLLPLNGYELTSLYIHRVWGIGGVLLTPMIWLRPSEAKLYGFVALFSLASVTAAKRHIERLEQQEDRLDQLRHDLYRLARRMSEYHQYMKQSEYTLQLEERNRLSQRIHDQIGHSLAGALIQMEAAKRLMDRDCDKAKQLLENAIHISKEGMEQIRMTLKQIKPPLEQIGLNRVKLFIEEFSAQHHLPVPLVCKGDLDVITPIQWKVIYENIAEALTNASKYAEATAIAVEIHVLNRVIKVEVKDNGKGAAKIKKGLGIIGMEERAASVHGTVIVDGTNGFSVTTLLPIHK</sequence>
<name>A0A226Q4C1_9BACL</name>
<dbReference type="SUPFAM" id="SSF55874">
    <property type="entry name" value="ATPase domain of HSP90 chaperone/DNA topoisomerase II/histidine kinase"/>
    <property type="match status" value="1"/>
</dbReference>
<keyword evidence="7" id="KW-0067">ATP-binding</keyword>
<keyword evidence="11" id="KW-1185">Reference proteome</keyword>
<accession>A0A226Q4C1</accession>
<dbReference type="Gene3D" id="1.20.5.1930">
    <property type="match status" value="1"/>
</dbReference>
<dbReference type="Pfam" id="PF07730">
    <property type="entry name" value="HisKA_3"/>
    <property type="match status" value="1"/>
</dbReference>
<dbReference type="Gene3D" id="3.30.565.10">
    <property type="entry name" value="Histidine kinase-like ATPase, C-terminal domain"/>
    <property type="match status" value="1"/>
</dbReference>
<keyword evidence="5" id="KW-0547">Nucleotide-binding</keyword>
<dbReference type="InterPro" id="IPR036890">
    <property type="entry name" value="HATPase_C_sf"/>
</dbReference>
<comment type="caution">
    <text evidence="10">The sequence shown here is derived from an EMBL/GenBank/DDBJ whole genome shotgun (WGS) entry which is preliminary data.</text>
</comment>
<dbReference type="EC" id="2.7.13.3" evidence="2"/>
<evidence type="ECO:0000256" key="7">
    <source>
        <dbReference type="ARBA" id="ARBA00022840"/>
    </source>
</evidence>
<dbReference type="GO" id="GO:0005524">
    <property type="term" value="F:ATP binding"/>
    <property type="evidence" value="ECO:0007669"/>
    <property type="project" value="UniProtKB-KW"/>
</dbReference>
<evidence type="ECO:0000256" key="1">
    <source>
        <dbReference type="ARBA" id="ARBA00000085"/>
    </source>
</evidence>